<dbReference type="InterPro" id="IPR029787">
    <property type="entry name" value="Nucleotide_cyclase"/>
</dbReference>
<dbReference type="PROSITE" id="PS50113">
    <property type="entry name" value="PAC"/>
    <property type="match status" value="2"/>
</dbReference>
<dbReference type="FunFam" id="3.30.70.270:FF:000001">
    <property type="entry name" value="Diguanylate cyclase domain protein"/>
    <property type="match status" value="1"/>
</dbReference>
<dbReference type="CDD" id="cd01949">
    <property type="entry name" value="GGDEF"/>
    <property type="match status" value="1"/>
</dbReference>
<reference evidence="4 5" key="1">
    <citation type="journal article" date="2013" name="Genome Announc.">
        <title>Draft Genome Sequence of an Alphaproteobacterium, Caenispirillum salinarum AK4(T), Isolated from a Solar Saltern.</title>
        <authorList>
            <person name="Khatri I."/>
            <person name="Singh A."/>
            <person name="Korpole S."/>
            <person name="Pinnaka A.K."/>
            <person name="Subramanian S."/>
        </authorList>
    </citation>
    <scope>NUCLEOTIDE SEQUENCE [LARGE SCALE GENOMIC DNA]</scope>
    <source>
        <strain evidence="4 5">AK4</strain>
    </source>
</reference>
<keyword evidence="5" id="KW-1185">Reference proteome</keyword>
<dbReference type="EMBL" id="ANHY01000015">
    <property type="protein sequence ID" value="EKV28626.1"/>
    <property type="molecule type" value="Genomic_DNA"/>
</dbReference>
<gene>
    <name evidence="4" type="ORF">C882_0838</name>
</gene>
<organism evidence="4 5">
    <name type="scientific">Caenispirillum salinarum AK4</name>
    <dbReference type="NCBI Taxonomy" id="1238182"/>
    <lineage>
        <taxon>Bacteria</taxon>
        <taxon>Pseudomonadati</taxon>
        <taxon>Pseudomonadota</taxon>
        <taxon>Alphaproteobacteria</taxon>
        <taxon>Rhodospirillales</taxon>
        <taxon>Novispirillaceae</taxon>
        <taxon>Caenispirillum</taxon>
    </lineage>
</organism>
<evidence type="ECO:0000313" key="4">
    <source>
        <dbReference type="EMBL" id="EKV28626.1"/>
    </source>
</evidence>
<dbReference type="InterPro" id="IPR000160">
    <property type="entry name" value="GGDEF_dom"/>
</dbReference>
<dbReference type="SMART" id="SM00267">
    <property type="entry name" value="GGDEF"/>
    <property type="match status" value="1"/>
</dbReference>
<feature type="domain" description="GGDEF" evidence="3">
    <location>
        <begin position="443"/>
        <end position="581"/>
    </location>
</feature>
<dbReference type="CDD" id="cd00130">
    <property type="entry name" value="PAS"/>
    <property type="match status" value="2"/>
</dbReference>
<dbReference type="InterPro" id="IPR000700">
    <property type="entry name" value="PAS-assoc_C"/>
</dbReference>
<dbReference type="SUPFAM" id="SSF55785">
    <property type="entry name" value="PYP-like sensor domain (PAS domain)"/>
    <property type="match status" value="3"/>
</dbReference>
<dbReference type="Pfam" id="PF12860">
    <property type="entry name" value="PAS_7"/>
    <property type="match status" value="2"/>
</dbReference>
<dbReference type="PATRIC" id="fig|1238182.3.peg.3052"/>
<dbReference type="NCBIfam" id="TIGR00254">
    <property type="entry name" value="GGDEF"/>
    <property type="match status" value="1"/>
</dbReference>
<dbReference type="Pfam" id="PF13426">
    <property type="entry name" value="PAS_9"/>
    <property type="match status" value="1"/>
</dbReference>
<feature type="domain" description="PAC" evidence="2">
    <location>
        <begin position="359"/>
        <end position="411"/>
    </location>
</feature>
<evidence type="ECO:0000259" key="1">
    <source>
        <dbReference type="PROSITE" id="PS50112"/>
    </source>
</evidence>
<evidence type="ECO:0000313" key="5">
    <source>
        <dbReference type="Proteomes" id="UP000009881"/>
    </source>
</evidence>
<dbReference type="SMART" id="SM00091">
    <property type="entry name" value="PAS"/>
    <property type="match status" value="3"/>
</dbReference>
<dbReference type="Proteomes" id="UP000009881">
    <property type="component" value="Unassembled WGS sequence"/>
</dbReference>
<dbReference type="eggNOG" id="COG3706">
    <property type="taxonomic scope" value="Bacteria"/>
</dbReference>
<dbReference type="InterPro" id="IPR043128">
    <property type="entry name" value="Rev_trsase/Diguanyl_cyclase"/>
</dbReference>
<accession>K9HJ55</accession>
<dbReference type="SMART" id="SM00086">
    <property type="entry name" value="PAC"/>
    <property type="match status" value="2"/>
</dbReference>
<evidence type="ECO:0000259" key="3">
    <source>
        <dbReference type="PROSITE" id="PS50887"/>
    </source>
</evidence>
<dbReference type="Pfam" id="PF00990">
    <property type="entry name" value="GGDEF"/>
    <property type="match status" value="1"/>
</dbReference>
<dbReference type="PROSITE" id="PS50887">
    <property type="entry name" value="GGDEF"/>
    <property type="match status" value="1"/>
</dbReference>
<name>K9HJ55_9PROT</name>
<dbReference type="OrthoDB" id="7333362at2"/>
<dbReference type="eggNOG" id="COG5000">
    <property type="taxonomic scope" value="Bacteria"/>
</dbReference>
<feature type="domain" description="PAS" evidence="1">
    <location>
        <begin position="151"/>
        <end position="190"/>
    </location>
</feature>
<dbReference type="InterPro" id="IPR052163">
    <property type="entry name" value="DGC-Regulatory_Protein"/>
</dbReference>
<proteinExistence type="predicted"/>
<dbReference type="PANTHER" id="PTHR46663:SF4">
    <property type="entry name" value="DIGUANYLATE CYCLASE DGCT-RELATED"/>
    <property type="match status" value="1"/>
</dbReference>
<dbReference type="STRING" id="1238182.C882_0838"/>
<dbReference type="SUPFAM" id="SSF55073">
    <property type="entry name" value="Nucleotide cyclase"/>
    <property type="match status" value="1"/>
</dbReference>
<dbReference type="PANTHER" id="PTHR46663">
    <property type="entry name" value="DIGUANYLATE CYCLASE DGCT-RELATED"/>
    <property type="match status" value="1"/>
</dbReference>
<protein>
    <submittedName>
        <fullName evidence="4">Diguanylate cyclase</fullName>
    </submittedName>
</protein>
<dbReference type="InterPro" id="IPR035965">
    <property type="entry name" value="PAS-like_dom_sf"/>
</dbReference>
<dbReference type="NCBIfam" id="TIGR00229">
    <property type="entry name" value="sensory_box"/>
    <property type="match status" value="2"/>
</dbReference>
<dbReference type="InterPro" id="IPR001610">
    <property type="entry name" value="PAC"/>
</dbReference>
<comment type="caution">
    <text evidence="4">The sequence shown here is derived from an EMBL/GenBank/DDBJ whole genome shotgun (WGS) entry which is preliminary data.</text>
</comment>
<dbReference type="PROSITE" id="PS50112">
    <property type="entry name" value="PAS"/>
    <property type="match status" value="1"/>
</dbReference>
<dbReference type="Gene3D" id="3.30.450.20">
    <property type="entry name" value="PAS domain"/>
    <property type="match status" value="3"/>
</dbReference>
<feature type="domain" description="PAC" evidence="2">
    <location>
        <begin position="232"/>
        <end position="281"/>
    </location>
</feature>
<dbReference type="RefSeq" id="WP_009541494.1">
    <property type="nucleotide sequence ID" value="NZ_ANHY01000015.1"/>
</dbReference>
<dbReference type="InterPro" id="IPR000014">
    <property type="entry name" value="PAS"/>
</dbReference>
<dbReference type="AlphaFoldDB" id="K9HJ55"/>
<dbReference type="GO" id="GO:0003824">
    <property type="term" value="F:catalytic activity"/>
    <property type="evidence" value="ECO:0007669"/>
    <property type="project" value="UniProtKB-ARBA"/>
</dbReference>
<sequence>MAPRDGARTPFTRLAAGGRPGCDAQTLQALIDNLPSGVTFFGPNLELIACNDRFRALLDLPESLFVDGMPTLVTLARHLAARGEYGDGDPEIQAHEVIERYREMRPHVYERTRPDGTVLEVRGAPLAQGGFVTTYTDITDRKRAEEEAKRYASYLGAVLDSMPHGISVIDERLKIIFANTRIAEILGLPPGAFRPGDPFEAVIRHNAERGEYGPGDTEPQVMRRIDLALKFEPHHFERTRPNGHVLEIQGTPVDMDGRKVGFVTTYTDITERKRAEEEVRRARDLMTEAINASAAFVWELDAGGRYTYSLGAEKLLGYSDAEMIGRRFGTFHEDCADSSAAGDPSAGTHDAIARGEPFKNVTICLRRKDGTTVYLSSSGHPIPGSDGRPAGYRGVDVDVTELTEARMQLERQALHDPLTGLANRHKFLERFTLECERQRRWGSPLSLLVIDVDHFKRVNDGHGHLVGDVVLKRVAALLDGTVRRTDLVARFGGEEFIVLLPETDAEGAAALAESLRTRIRAEPVRAETGGAAVSVTVTVSIGAATMTALRPQSFDDLMERADRAVYRAKHGGRDRVEFAAAPPAG</sequence>
<dbReference type="Gene3D" id="3.30.70.270">
    <property type="match status" value="1"/>
</dbReference>
<evidence type="ECO:0000259" key="2">
    <source>
        <dbReference type="PROSITE" id="PS50113"/>
    </source>
</evidence>